<reference evidence="14" key="1">
    <citation type="submission" date="2020-10" db="EMBL/GenBank/DDBJ databases">
        <title>CRESS DNA virus dark matter in the feces of wild birds.</title>
        <authorList>
            <person name="Yang S."/>
            <person name="Zhang W."/>
        </authorList>
    </citation>
    <scope>NUCLEOTIDE SEQUENCE</scope>
    <source>
        <strain evidence="14">Gbt104gen9</strain>
    </source>
</reference>
<keyword evidence="9" id="KW-0255">Endonuclease</keyword>
<keyword evidence="7" id="KW-0479">Metal-binding</keyword>
<feature type="domain" description="CRESS-DNA virus Rep endonuclease" evidence="13">
    <location>
        <begin position="6"/>
        <end position="109"/>
    </location>
</feature>
<accession>A0A8E7L4C4</accession>
<evidence type="ECO:0000313" key="14">
    <source>
        <dbReference type="EMBL" id="QVW56558.1"/>
    </source>
</evidence>
<dbReference type="GO" id="GO:0000166">
    <property type="term" value="F:nucleotide binding"/>
    <property type="evidence" value="ECO:0007669"/>
    <property type="project" value="UniProtKB-KW"/>
</dbReference>
<keyword evidence="10" id="KW-0378">Hydrolase</keyword>
<name>A0A8E7L4C4_9VIRU</name>
<evidence type="ECO:0000259" key="13">
    <source>
        <dbReference type="PROSITE" id="PS52020"/>
    </source>
</evidence>
<proteinExistence type="predicted"/>
<keyword evidence="6" id="KW-0540">Nuclease</keyword>
<dbReference type="Pfam" id="PF00799">
    <property type="entry name" value="Gemini_AL1"/>
    <property type="match status" value="1"/>
</dbReference>
<dbReference type="PROSITE" id="PS52020">
    <property type="entry name" value="CRESS_DNA_REP"/>
    <property type="match status" value="1"/>
</dbReference>
<dbReference type="EMBL" id="MW183003">
    <property type="protein sequence ID" value="QVW56558.1"/>
    <property type="molecule type" value="Genomic_DNA"/>
</dbReference>
<evidence type="ECO:0000256" key="5">
    <source>
        <dbReference type="ARBA" id="ARBA00022705"/>
    </source>
</evidence>
<dbReference type="GO" id="GO:0016779">
    <property type="term" value="F:nucleotidyltransferase activity"/>
    <property type="evidence" value="ECO:0007669"/>
    <property type="project" value="UniProtKB-KW"/>
</dbReference>
<evidence type="ECO:0000256" key="9">
    <source>
        <dbReference type="ARBA" id="ARBA00022759"/>
    </source>
</evidence>
<evidence type="ECO:0000256" key="11">
    <source>
        <dbReference type="ARBA" id="ARBA00023124"/>
    </source>
</evidence>
<evidence type="ECO:0000256" key="6">
    <source>
        <dbReference type="ARBA" id="ARBA00022722"/>
    </source>
</evidence>
<evidence type="ECO:0000256" key="7">
    <source>
        <dbReference type="ARBA" id="ARBA00022723"/>
    </source>
</evidence>
<evidence type="ECO:0000256" key="3">
    <source>
        <dbReference type="ARBA" id="ARBA00022679"/>
    </source>
</evidence>
<protein>
    <submittedName>
        <fullName evidence="14">Replication-associated protein</fullName>
    </submittedName>
</protein>
<keyword evidence="3" id="KW-0808">Transferase</keyword>
<dbReference type="GO" id="GO:0006260">
    <property type="term" value="P:DNA replication"/>
    <property type="evidence" value="ECO:0007669"/>
    <property type="project" value="UniProtKB-KW"/>
</dbReference>
<organism evidence="14">
    <name type="scientific">Turdus hortulorum Genomoviridae sp</name>
    <dbReference type="NCBI Taxonomy" id="2814995"/>
    <lineage>
        <taxon>Viruses</taxon>
        <taxon>Monodnaviria</taxon>
        <taxon>Shotokuvirae</taxon>
        <taxon>Cressdnaviricota</taxon>
        <taxon>Repensiviricetes</taxon>
        <taxon>Geplafuvirales</taxon>
        <taxon>Genomoviridae</taxon>
    </lineage>
</organism>
<keyword evidence="4" id="KW-0548">Nucleotidyltransferase</keyword>
<evidence type="ECO:0000256" key="10">
    <source>
        <dbReference type="ARBA" id="ARBA00022801"/>
    </source>
</evidence>
<keyword evidence="8" id="KW-0547">Nucleotide-binding</keyword>
<evidence type="ECO:0000256" key="2">
    <source>
        <dbReference type="ARBA" id="ARBA00022562"/>
    </source>
</evidence>
<evidence type="ECO:0000256" key="12">
    <source>
        <dbReference type="ARBA" id="ARBA00023125"/>
    </source>
</evidence>
<dbReference type="InterPro" id="IPR049912">
    <property type="entry name" value="CRESS_DNA_REP"/>
</dbReference>
<keyword evidence="11" id="KW-0190">Covalent protein-DNA linkage</keyword>
<keyword evidence="12" id="KW-0238">DNA-binding</keyword>
<dbReference type="GO" id="GO:0016787">
    <property type="term" value="F:hydrolase activity"/>
    <property type="evidence" value="ECO:0007669"/>
    <property type="project" value="UniProtKB-KW"/>
</dbReference>
<evidence type="ECO:0000256" key="8">
    <source>
        <dbReference type="ARBA" id="ARBA00022741"/>
    </source>
</evidence>
<keyword evidence="2" id="KW-1048">Host nucleus</keyword>
<dbReference type="GO" id="GO:0046872">
    <property type="term" value="F:metal ion binding"/>
    <property type="evidence" value="ECO:0007669"/>
    <property type="project" value="UniProtKB-KW"/>
</dbReference>
<evidence type="ECO:0000256" key="1">
    <source>
        <dbReference type="ARBA" id="ARBA00004147"/>
    </source>
</evidence>
<dbReference type="GO" id="GO:0004519">
    <property type="term" value="F:endonuclease activity"/>
    <property type="evidence" value="ECO:0007669"/>
    <property type="project" value="UniProtKB-KW"/>
</dbReference>
<evidence type="ECO:0000256" key="4">
    <source>
        <dbReference type="ARBA" id="ARBA00022695"/>
    </source>
</evidence>
<keyword evidence="5" id="KW-0235">DNA replication</keyword>
<comment type="subcellular location">
    <subcellularLocation>
        <location evidence="1">Host nucleus</location>
    </subcellularLocation>
</comment>
<sequence length="205" mass="22969">MPPAFKFFGKHVLLTYPQCGTLDALAIERSVRSTGGECIIGKELHADGGIHLHCFVQWESEFSTTDKRQFDVDGCHPNFRKMYRTPKKGYAYAIKDGEIVGGSLEAVDVIDNDAQLSSGDSDSRRKSPWPEIILASTRDEFFESCARLDPRSLCVGFMGLSKYADWRYRVDRSPYCTPRGISVEASTVPALCDWVRENLGTSKGW</sequence>
<dbReference type="GO" id="GO:0042025">
    <property type="term" value="C:host cell nucleus"/>
    <property type="evidence" value="ECO:0007669"/>
    <property type="project" value="UniProtKB-SubCell"/>
</dbReference>
<dbReference type="GO" id="GO:0003677">
    <property type="term" value="F:DNA binding"/>
    <property type="evidence" value="ECO:0007669"/>
    <property type="project" value="UniProtKB-KW"/>
</dbReference>